<keyword evidence="6" id="KW-0238">DNA-binding</keyword>
<dbReference type="EMBL" id="BJCL01000001">
    <property type="protein sequence ID" value="GCL61689.1"/>
    <property type="molecule type" value="Genomic_DNA"/>
</dbReference>
<dbReference type="InterPro" id="IPR047057">
    <property type="entry name" value="MerR_fam"/>
</dbReference>
<dbReference type="Pfam" id="PF00376">
    <property type="entry name" value="MerR"/>
    <property type="match status" value="1"/>
</dbReference>
<feature type="domain" description="HTH merR-type" evidence="9">
    <location>
        <begin position="7"/>
        <end position="75"/>
    </location>
</feature>
<dbReference type="SUPFAM" id="SSF46955">
    <property type="entry name" value="Putative DNA-binding domain"/>
    <property type="match status" value="1"/>
</dbReference>
<feature type="region of interest" description="Disordered" evidence="8">
    <location>
        <begin position="146"/>
        <end position="165"/>
    </location>
</feature>
<evidence type="ECO:0000256" key="8">
    <source>
        <dbReference type="SAM" id="MobiDB-lite"/>
    </source>
</evidence>
<evidence type="ECO:0000256" key="7">
    <source>
        <dbReference type="ARBA" id="ARBA00023163"/>
    </source>
</evidence>
<accession>A0A480AIW7</accession>
<dbReference type="Pfam" id="PF09278">
    <property type="entry name" value="MerR-DNA-bind"/>
    <property type="match status" value="1"/>
</dbReference>
<dbReference type="Gene3D" id="1.10.1660.10">
    <property type="match status" value="1"/>
</dbReference>
<dbReference type="GO" id="GO:0003700">
    <property type="term" value="F:DNA-binding transcription factor activity"/>
    <property type="evidence" value="ECO:0007669"/>
    <property type="project" value="InterPro"/>
</dbReference>
<evidence type="ECO:0000256" key="3">
    <source>
        <dbReference type="ARBA" id="ARBA00023004"/>
    </source>
</evidence>
<dbReference type="InterPro" id="IPR000551">
    <property type="entry name" value="MerR-type_HTH_dom"/>
</dbReference>
<dbReference type="PRINTS" id="PR00040">
    <property type="entry name" value="HTHMERR"/>
</dbReference>
<evidence type="ECO:0000256" key="6">
    <source>
        <dbReference type="ARBA" id="ARBA00023125"/>
    </source>
</evidence>
<keyword evidence="2" id="KW-0479">Metal-binding</keyword>
<keyword evidence="4" id="KW-0411">Iron-sulfur</keyword>
<reference evidence="11" key="1">
    <citation type="submission" date="2019-03" db="EMBL/GenBank/DDBJ databases">
        <title>Aquabacterium pictum sp.nov., the first bacteriochlorophyll a-containing freshwater bacterium in the genus Aquabacterium of the class Betaproteobacteria.</title>
        <authorList>
            <person name="Hirose S."/>
            <person name="Tank M."/>
            <person name="Hara E."/>
            <person name="Tamaki H."/>
            <person name="Takaichi S."/>
            <person name="Haruta S."/>
            <person name="Hanada S."/>
        </authorList>
    </citation>
    <scope>NUCLEOTIDE SEQUENCE [LARGE SCALE GENOMIC DNA]</scope>
    <source>
        <strain evidence="11">W35</strain>
    </source>
</reference>
<dbReference type="InterPro" id="IPR015358">
    <property type="entry name" value="Tscrpt_reg_MerR_DNA-bd"/>
</dbReference>
<dbReference type="Proteomes" id="UP000301751">
    <property type="component" value="Unassembled WGS sequence"/>
</dbReference>
<sequence>MAASQALLSVGDLAARAGVAVSALHYYESLGLIQAERSGGNQRRYTRATLRRVAFIRAAQQLGIGLAEIGAALAGLPQQRTPTKADWARLSAGWRAGLEARIAALQALRDRLDGCIGCGCLSLRACALWNPSDQCGALGSGAQRLMQAPTAGRRAPKKKPGSGPG</sequence>
<dbReference type="NCBIfam" id="TIGR01950">
    <property type="entry name" value="SoxR"/>
    <property type="match status" value="1"/>
</dbReference>
<name>A0A480AIW7_9BURK</name>
<evidence type="ECO:0000313" key="10">
    <source>
        <dbReference type="EMBL" id="GCL61689.1"/>
    </source>
</evidence>
<evidence type="ECO:0000256" key="1">
    <source>
        <dbReference type="ARBA" id="ARBA00022714"/>
    </source>
</evidence>
<comment type="caution">
    <text evidence="10">The sequence shown here is derived from an EMBL/GenBank/DDBJ whole genome shotgun (WGS) entry which is preliminary data.</text>
</comment>
<dbReference type="PANTHER" id="PTHR30204">
    <property type="entry name" value="REDOX-CYCLING DRUG-SENSING TRANSCRIPTIONAL ACTIVATOR SOXR"/>
    <property type="match status" value="1"/>
</dbReference>
<dbReference type="CDD" id="cd01110">
    <property type="entry name" value="HTH_SoxR"/>
    <property type="match status" value="1"/>
</dbReference>
<dbReference type="GO" id="GO:0006979">
    <property type="term" value="P:response to oxidative stress"/>
    <property type="evidence" value="ECO:0007669"/>
    <property type="project" value="InterPro"/>
</dbReference>
<gene>
    <name evidence="10" type="ORF">AQPW35_07700</name>
</gene>
<keyword evidence="3" id="KW-0408">Iron</keyword>
<dbReference type="PROSITE" id="PS50937">
    <property type="entry name" value="HTH_MERR_2"/>
    <property type="match status" value="1"/>
</dbReference>
<dbReference type="RefSeq" id="WP_137731413.1">
    <property type="nucleotide sequence ID" value="NZ_BJCL01000001.1"/>
</dbReference>
<dbReference type="GO" id="GO:0051537">
    <property type="term" value="F:2 iron, 2 sulfur cluster binding"/>
    <property type="evidence" value="ECO:0007669"/>
    <property type="project" value="UniProtKB-KW"/>
</dbReference>
<dbReference type="InterPro" id="IPR010211">
    <property type="entry name" value="Redox-sen_tscrpt-act_SoxR"/>
</dbReference>
<dbReference type="OrthoDB" id="9802944at2"/>
<dbReference type="SMART" id="SM00422">
    <property type="entry name" value="HTH_MERR"/>
    <property type="match status" value="1"/>
</dbReference>
<protein>
    <submittedName>
        <fullName evidence="10">Redox-sensitive transcriptional activator SoxR</fullName>
    </submittedName>
</protein>
<evidence type="ECO:0000259" key="9">
    <source>
        <dbReference type="PROSITE" id="PS50937"/>
    </source>
</evidence>
<evidence type="ECO:0000256" key="4">
    <source>
        <dbReference type="ARBA" id="ARBA00023014"/>
    </source>
</evidence>
<organism evidence="10 11">
    <name type="scientific">Pseudaquabacterium pictum</name>
    <dbReference type="NCBI Taxonomy" id="2315236"/>
    <lineage>
        <taxon>Bacteria</taxon>
        <taxon>Pseudomonadati</taxon>
        <taxon>Pseudomonadota</taxon>
        <taxon>Betaproteobacteria</taxon>
        <taxon>Burkholderiales</taxon>
        <taxon>Sphaerotilaceae</taxon>
        <taxon>Pseudaquabacterium</taxon>
    </lineage>
</organism>
<keyword evidence="1" id="KW-0001">2Fe-2S</keyword>
<proteinExistence type="predicted"/>
<dbReference type="InterPro" id="IPR009061">
    <property type="entry name" value="DNA-bd_dom_put_sf"/>
</dbReference>
<dbReference type="GO" id="GO:0046872">
    <property type="term" value="F:metal ion binding"/>
    <property type="evidence" value="ECO:0007669"/>
    <property type="project" value="UniProtKB-KW"/>
</dbReference>
<feature type="compositionally biased region" description="Basic residues" evidence="8">
    <location>
        <begin position="154"/>
        <end position="165"/>
    </location>
</feature>
<dbReference type="AlphaFoldDB" id="A0A480AIW7"/>
<evidence type="ECO:0000256" key="2">
    <source>
        <dbReference type="ARBA" id="ARBA00022723"/>
    </source>
</evidence>
<keyword evidence="7" id="KW-0804">Transcription</keyword>
<dbReference type="GO" id="GO:0003677">
    <property type="term" value="F:DNA binding"/>
    <property type="evidence" value="ECO:0007669"/>
    <property type="project" value="UniProtKB-KW"/>
</dbReference>
<keyword evidence="11" id="KW-1185">Reference proteome</keyword>
<evidence type="ECO:0000313" key="11">
    <source>
        <dbReference type="Proteomes" id="UP000301751"/>
    </source>
</evidence>
<dbReference type="PANTHER" id="PTHR30204:SF0">
    <property type="entry name" value="REDOX-SENSITIVE TRANSCRIPTIONAL ACTIVATOR SOXR"/>
    <property type="match status" value="1"/>
</dbReference>
<dbReference type="PROSITE" id="PS00552">
    <property type="entry name" value="HTH_MERR_1"/>
    <property type="match status" value="1"/>
</dbReference>
<keyword evidence="5" id="KW-0805">Transcription regulation</keyword>
<evidence type="ECO:0000256" key="5">
    <source>
        <dbReference type="ARBA" id="ARBA00023015"/>
    </source>
</evidence>